<sequence>MRFRFESLLRLRKNQENMLQREMGNINTHLVRQKDKLASLQNITAQSREEFNRRIAVNPDQNLLGVYHDFFRGSQVNNAKQAQVISEVEERADSKREELNEAVKKRRILEILEERHQFEVKREMQKREMAEMDEIASTRRMRDYL</sequence>
<evidence type="ECO:0000256" key="4">
    <source>
        <dbReference type="ARBA" id="ARBA00022448"/>
    </source>
</evidence>
<evidence type="ECO:0000256" key="3">
    <source>
        <dbReference type="ARBA" id="ARBA00020392"/>
    </source>
</evidence>
<protein>
    <recommendedName>
        <fullName evidence="3">Flagellar FliJ protein</fullName>
    </recommendedName>
</protein>
<dbReference type="NCBIfam" id="TIGR02473">
    <property type="entry name" value="flagell_FliJ"/>
    <property type="match status" value="1"/>
</dbReference>
<evidence type="ECO:0000256" key="6">
    <source>
        <dbReference type="ARBA" id="ARBA00022500"/>
    </source>
</evidence>
<reference evidence="12 13" key="1">
    <citation type="submission" date="2020-02" db="EMBL/GenBank/DDBJ databases">
        <title>Genomic and physiological characterization of two novel Nitrospinaceae genera.</title>
        <authorList>
            <person name="Mueller A.J."/>
            <person name="Jung M.-Y."/>
            <person name="Strachan C.R."/>
            <person name="Herbold C.W."/>
            <person name="Kirkegaard R.H."/>
            <person name="Daims H."/>
        </authorList>
    </citation>
    <scope>NUCLEOTIDE SEQUENCE [LARGE SCALE GENOMIC DNA]</scope>
    <source>
        <strain evidence="12">EB</strain>
    </source>
</reference>
<keyword evidence="5" id="KW-1003">Cell membrane</keyword>
<feature type="coiled-coil region" evidence="11">
    <location>
        <begin position="78"/>
        <end position="115"/>
    </location>
</feature>
<dbReference type="AlphaFoldDB" id="A0A7T0BX34"/>
<dbReference type="Gene3D" id="1.10.287.1700">
    <property type="match status" value="1"/>
</dbReference>
<keyword evidence="12" id="KW-0966">Cell projection</keyword>
<dbReference type="GO" id="GO:0005886">
    <property type="term" value="C:plasma membrane"/>
    <property type="evidence" value="ECO:0007669"/>
    <property type="project" value="UniProtKB-SubCell"/>
</dbReference>
<dbReference type="GO" id="GO:0044781">
    <property type="term" value="P:bacterial-type flagellum organization"/>
    <property type="evidence" value="ECO:0007669"/>
    <property type="project" value="UniProtKB-KW"/>
</dbReference>
<dbReference type="EMBL" id="CP048685">
    <property type="protein sequence ID" value="QPJ62530.1"/>
    <property type="molecule type" value="Genomic_DNA"/>
</dbReference>
<evidence type="ECO:0000256" key="7">
    <source>
        <dbReference type="ARBA" id="ARBA00022795"/>
    </source>
</evidence>
<keyword evidence="10" id="KW-1006">Bacterial flagellum protein export</keyword>
<keyword evidence="8" id="KW-0653">Protein transport</keyword>
<keyword evidence="7" id="KW-1005">Bacterial flagellum biogenesis</keyword>
<comment type="subcellular location">
    <subcellularLocation>
        <location evidence="1">Cell membrane</location>
        <topology evidence="1">Peripheral membrane protein</topology>
        <orientation evidence="1">Cytoplasmic side</orientation>
    </subcellularLocation>
</comment>
<dbReference type="Pfam" id="PF02050">
    <property type="entry name" value="FliJ"/>
    <property type="match status" value="1"/>
</dbReference>
<evidence type="ECO:0000256" key="2">
    <source>
        <dbReference type="ARBA" id="ARBA00010004"/>
    </source>
</evidence>
<dbReference type="Proteomes" id="UP000594688">
    <property type="component" value="Chromosome"/>
</dbReference>
<keyword evidence="4" id="KW-0813">Transport</keyword>
<dbReference type="InterPro" id="IPR012823">
    <property type="entry name" value="Flagell_FliJ"/>
</dbReference>
<evidence type="ECO:0000313" key="12">
    <source>
        <dbReference type="EMBL" id="QPJ62530.1"/>
    </source>
</evidence>
<name>A0A7T0BX34_9BACT</name>
<proteinExistence type="inferred from homology"/>
<dbReference type="GO" id="GO:0071973">
    <property type="term" value="P:bacterial-type flagellum-dependent cell motility"/>
    <property type="evidence" value="ECO:0007669"/>
    <property type="project" value="InterPro"/>
</dbReference>
<dbReference type="InterPro" id="IPR053716">
    <property type="entry name" value="Flag_assembly_chemotaxis_eff"/>
</dbReference>
<gene>
    <name evidence="12" type="primary">fliJ</name>
    <name evidence="12" type="ORF">G3M70_11880</name>
</gene>
<dbReference type="GO" id="GO:0006935">
    <property type="term" value="P:chemotaxis"/>
    <property type="evidence" value="ECO:0007669"/>
    <property type="project" value="UniProtKB-KW"/>
</dbReference>
<dbReference type="GO" id="GO:0015031">
    <property type="term" value="P:protein transport"/>
    <property type="evidence" value="ECO:0007669"/>
    <property type="project" value="UniProtKB-KW"/>
</dbReference>
<evidence type="ECO:0000256" key="11">
    <source>
        <dbReference type="SAM" id="Coils"/>
    </source>
</evidence>
<evidence type="ECO:0000313" key="13">
    <source>
        <dbReference type="Proteomes" id="UP000594688"/>
    </source>
</evidence>
<dbReference type="GO" id="GO:0009288">
    <property type="term" value="C:bacterial-type flagellum"/>
    <property type="evidence" value="ECO:0007669"/>
    <property type="project" value="InterPro"/>
</dbReference>
<keyword evidence="6" id="KW-0145">Chemotaxis</keyword>
<keyword evidence="12" id="KW-0282">Flagellum</keyword>
<organism evidence="12 13">
    <name type="scientific">Candidatus Nitronauta litoralis</name>
    <dbReference type="NCBI Taxonomy" id="2705533"/>
    <lineage>
        <taxon>Bacteria</taxon>
        <taxon>Pseudomonadati</taxon>
        <taxon>Nitrospinota/Tectimicrobiota group</taxon>
        <taxon>Nitrospinota</taxon>
        <taxon>Nitrospinia</taxon>
        <taxon>Nitrospinales</taxon>
        <taxon>Nitrospinaceae</taxon>
        <taxon>Candidatus Nitronauta</taxon>
    </lineage>
</organism>
<keyword evidence="12" id="KW-0969">Cilium</keyword>
<evidence type="ECO:0000256" key="1">
    <source>
        <dbReference type="ARBA" id="ARBA00004413"/>
    </source>
</evidence>
<keyword evidence="9" id="KW-0472">Membrane</keyword>
<evidence type="ECO:0000256" key="8">
    <source>
        <dbReference type="ARBA" id="ARBA00022927"/>
    </source>
</evidence>
<evidence type="ECO:0000256" key="5">
    <source>
        <dbReference type="ARBA" id="ARBA00022475"/>
    </source>
</evidence>
<evidence type="ECO:0000256" key="10">
    <source>
        <dbReference type="ARBA" id="ARBA00023225"/>
    </source>
</evidence>
<keyword evidence="11" id="KW-0175">Coiled coil</keyword>
<evidence type="ECO:0000256" key="9">
    <source>
        <dbReference type="ARBA" id="ARBA00023136"/>
    </source>
</evidence>
<accession>A0A7T0BX34</accession>
<comment type="similarity">
    <text evidence="2">Belongs to the FliJ family.</text>
</comment>
<dbReference type="KEGG" id="nli:G3M70_11880"/>